<dbReference type="Proteomes" id="UP000570547">
    <property type="component" value="Unassembled WGS sequence"/>
</dbReference>
<evidence type="ECO:0000313" key="9">
    <source>
        <dbReference type="EMBL" id="NXI02897.1"/>
    </source>
</evidence>
<dbReference type="PANTHER" id="PTHR13142:SF3">
    <property type="entry name" value="INNER CENTROMERE PROTEIN ARK-BINDING DOMAIN-CONTAINING PROTEIN"/>
    <property type="match status" value="1"/>
</dbReference>
<dbReference type="GO" id="GO:0032133">
    <property type="term" value="C:chromosome passenger complex"/>
    <property type="evidence" value="ECO:0007669"/>
    <property type="project" value="TreeGrafter"/>
</dbReference>
<feature type="compositionally biased region" description="Basic and acidic residues" evidence="7">
    <location>
        <begin position="222"/>
        <end position="247"/>
    </location>
</feature>
<feature type="compositionally biased region" description="Basic and acidic residues" evidence="7">
    <location>
        <begin position="179"/>
        <end position="205"/>
    </location>
</feature>
<comment type="similarity">
    <text evidence="3">Belongs to the INCENP family.</text>
</comment>
<feature type="compositionally biased region" description="Basic and acidic residues" evidence="7">
    <location>
        <begin position="89"/>
        <end position="109"/>
    </location>
</feature>
<evidence type="ECO:0000256" key="7">
    <source>
        <dbReference type="SAM" id="MobiDB-lite"/>
    </source>
</evidence>
<dbReference type="GO" id="GO:0051257">
    <property type="term" value="P:meiotic spindle midzone assembly"/>
    <property type="evidence" value="ECO:0007669"/>
    <property type="project" value="TreeGrafter"/>
</dbReference>
<comment type="subcellular location">
    <subcellularLocation>
        <location evidence="2">Cytoplasm</location>
        <location evidence="2">Cytoskeleton</location>
        <location evidence="2">Spindle</location>
    </subcellularLocation>
    <subcellularLocation>
        <location evidence="1">Nucleus</location>
    </subcellularLocation>
</comment>
<keyword evidence="5" id="KW-0206">Cytoskeleton</keyword>
<dbReference type="GO" id="GO:0000776">
    <property type="term" value="C:kinetochore"/>
    <property type="evidence" value="ECO:0007669"/>
    <property type="project" value="TreeGrafter"/>
</dbReference>
<feature type="compositionally biased region" description="Basic and acidic residues" evidence="7">
    <location>
        <begin position="29"/>
        <end position="78"/>
    </location>
</feature>
<feature type="region of interest" description="Disordered" evidence="7">
    <location>
        <begin position="175"/>
        <end position="272"/>
    </location>
</feature>
<keyword evidence="4" id="KW-0963">Cytoplasm</keyword>
<proteinExistence type="inferred from homology"/>
<dbReference type="InterPro" id="IPR005635">
    <property type="entry name" value="Inner_centromere_prot_ARK-bd"/>
</dbReference>
<feature type="region of interest" description="Disordered" evidence="7">
    <location>
        <begin position="29"/>
        <end position="124"/>
    </location>
</feature>
<dbReference type="Pfam" id="PF03941">
    <property type="entry name" value="INCENP_ARK-bind"/>
    <property type="match status" value="1"/>
</dbReference>
<comment type="caution">
    <text evidence="9">The sequence shown here is derived from an EMBL/GenBank/DDBJ whole genome shotgun (WGS) entry which is preliminary data.</text>
</comment>
<organism evidence="9 10">
    <name type="scientific">Pachycephala philippinensis</name>
    <name type="common">yellow-belllied whistler</name>
    <dbReference type="NCBI Taxonomy" id="449367"/>
    <lineage>
        <taxon>Eukaryota</taxon>
        <taxon>Metazoa</taxon>
        <taxon>Chordata</taxon>
        <taxon>Craniata</taxon>
        <taxon>Vertebrata</taxon>
        <taxon>Euteleostomi</taxon>
        <taxon>Archelosauria</taxon>
        <taxon>Archosauria</taxon>
        <taxon>Dinosauria</taxon>
        <taxon>Saurischia</taxon>
        <taxon>Theropoda</taxon>
        <taxon>Coelurosauria</taxon>
        <taxon>Aves</taxon>
        <taxon>Neognathae</taxon>
        <taxon>Neoaves</taxon>
        <taxon>Telluraves</taxon>
        <taxon>Australaves</taxon>
        <taxon>Passeriformes</taxon>
        <taxon>Corvoidea</taxon>
        <taxon>Pachycephalidae</taxon>
        <taxon>Pachycephala</taxon>
    </lineage>
</organism>
<evidence type="ECO:0000256" key="2">
    <source>
        <dbReference type="ARBA" id="ARBA00004186"/>
    </source>
</evidence>
<keyword evidence="10" id="KW-1185">Reference proteome</keyword>
<feature type="region of interest" description="Disordered" evidence="7">
    <location>
        <begin position="286"/>
        <end position="336"/>
    </location>
</feature>
<accession>A0A7K9PU49</accession>
<evidence type="ECO:0000259" key="8">
    <source>
        <dbReference type="Pfam" id="PF03941"/>
    </source>
</evidence>
<name>A0A7K9PU49_9CORV</name>
<dbReference type="AlphaFoldDB" id="A0A7K9PU49"/>
<protein>
    <submittedName>
        <fullName evidence="9">INCE protein</fullName>
    </submittedName>
</protein>
<evidence type="ECO:0000256" key="5">
    <source>
        <dbReference type="ARBA" id="ARBA00023212"/>
    </source>
</evidence>
<dbReference type="GO" id="GO:1990385">
    <property type="term" value="C:meiotic spindle midzone"/>
    <property type="evidence" value="ECO:0007669"/>
    <property type="project" value="TreeGrafter"/>
</dbReference>
<dbReference type="GO" id="GO:0051310">
    <property type="term" value="P:metaphase chromosome alignment"/>
    <property type="evidence" value="ECO:0007669"/>
    <property type="project" value="TreeGrafter"/>
</dbReference>
<evidence type="ECO:0000256" key="4">
    <source>
        <dbReference type="ARBA" id="ARBA00022490"/>
    </source>
</evidence>
<dbReference type="GO" id="GO:0030496">
    <property type="term" value="C:midbody"/>
    <property type="evidence" value="ECO:0007669"/>
    <property type="project" value="TreeGrafter"/>
</dbReference>
<dbReference type="Gene3D" id="6.10.250.2990">
    <property type="match status" value="1"/>
</dbReference>
<dbReference type="GO" id="GO:0000281">
    <property type="term" value="P:mitotic cytokinesis"/>
    <property type="evidence" value="ECO:0007669"/>
    <property type="project" value="TreeGrafter"/>
</dbReference>
<feature type="domain" description="Inner centromere protein ARK-binding" evidence="8">
    <location>
        <begin position="317"/>
        <end position="373"/>
    </location>
</feature>
<keyword evidence="6" id="KW-0539">Nucleus</keyword>
<sequence length="393" mass="45369">IKDFIKRNTLTRPNLKVCHEKERQRLENLRKKQEAEEQRKKKVEEEKRRRQAEMKQKREERLRKALQARERAEQMEEKKKKRVEQKILQSDEKVHIPQVREEKAAEERSKRKTSKKHGEVEARKQKALRGAYGVFLLFLQEENEQQEPLQKRREDEVKERGKKVLELKNLLEQQQLGQAKERCWSRELAMGREKQDPKQRGKEKPPQAQLEPVALAGKATKVGREGECGLQRARLDLSRARTGRGEETPPTSRPWDVAEQSRQGEPWPGHSPRLARACCGRLSRAARSPRSAGHGECGGKRAGPGSPPADENSYGLDLNSDDSTDDESNPRKPVPAWADGARLQEAIVHQYYHPPDVDALFGAIPSPRLEHIFYKSKPRYFKRTSSAVWHSPP</sequence>
<dbReference type="EMBL" id="VWZT01012428">
    <property type="protein sequence ID" value="NXI02897.1"/>
    <property type="molecule type" value="Genomic_DNA"/>
</dbReference>
<evidence type="ECO:0000313" key="10">
    <source>
        <dbReference type="Proteomes" id="UP000570547"/>
    </source>
</evidence>
<reference evidence="9 10" key="1">
    <citation type="submission" date="2019-09" db="EMBL/GenBank/DDBJ databases">
        <title>Bird 10,000 Genomes (B10K) Project - Family phase.</title>
        <authorList>
            <person name="Zhang G."/>
        </authorList>
    </citation>
    <scope>NUCLEOTIDE SEQUENCE [LARGE SCALE GENOMIC DNA]</scope>
    <source>
        <strain evidence="9">B10K-DU-001-28</strain>
        <tissue evidence="9">Muscle</tissue>
    </source>
</reference>
<feature type="non-terminal residue" evidence="9">
    <location>
        <position position="1"/>
    </location>
</feature>
<evidence type="ECO:0000256" key="1">
    <source>
        <dbReference type="ARBA" id="ARBA00004123"/>
    </source>
</evidence>
<evidence type="ECO:0000256" key="6">
    <source>
        <dbReference type="ARBA" id="ARBA00023242"/>
    </source>
</evidence>
<feature type="non-terminal residue" evidence="9">
    <location>
        <position position="393"/>
    </location>
</feature>
<gene>
    <name evidence="9" type="primary">Incenp_1</name>
    <name evidence="9" type="ORF">PACPHI_R13695</name>
</gene>
<dbReference type="PANTHER" id="PTHR13142">
    <property type="entry name" value="INNER CENTROMERE PROTEIN"/>
    <property type="match status" value="1"/>
</dbReference>
<dbReference type="GO" id="GO:0005634">
    <property type="term" value="C:nucleus"/>
    <property type="evidence" value="ECO:0007669"/>
    <property type="project" value="UniProtKB-SubCell"/>
</dbReference>
<evidence type="ECO:0000256" key="3">
    <source>
        <dbReference type="ARBA" id="ARBA00010042"/>
    </source>
</evidence>